<protein>
    <submittedName>
        <fullName evidence="1">Uncharacterized protein</fullName>
    </submittedName>
</protein>
<name>A0A2I6UGR9_9CAUD</name>
<sequence length="2773" mass="300126">MSDYSVRIYRYGTYSTTGSGEEVESFPISRIQTTSGGMFETIYNVYVSGDRRDFVNNLQETDWFDAVIVLLDDNGNTYGRKINKEDVTYDPGQNETKIPCPDSTLDVGWTNDGDFPANKNLVSVLGDYNTRSGDIDVGRGPIPGSVLKSGQDFETINFGGYEESVEYEESRFKLDNISLTVDTVPEWYWKEGDQNPLKSSYAPYVCEVREGSQADWNTSEVLFHGVIDGESVQYVADTTLTNFKVWSWDYLLTQVGELPARSIYETESFKGLDVSDVERGDVGIPIPSSIVTFQGVSVGDVVELDSDSGAIRSAIESIQSTDEIGVKKLITSIPAKQNISFDSASLSRPTIVGFGNPNRVAASVGLLGAGDLSRFETEGLEVTVTFGTKDFTRGVEEIRTFTDVDGNLVNRLKFDNTILPDVDIDQWDEIRVTKKNVIEEGDDIKIYGRDAYGYYPGVGRDFKVIDTDGSGNPTGLIPAILSLGDTPRMNLLSHLIDTFTFGGDTDYVDHRMTFPKKPQEALSAIQHTAGVFVKMVPKADASDPSKPKIEVRVIDKKSLESGAIQSPFDVKTWSEKTVPSPIKAVVVETEDYPTPDEYGDICGFYPAPSPDSYTDKPEGDGVVEISTVQLPSLEGPIYSGSDSRLVNDSNLYAIAKARFAYYDKLSGRGKATLYGAHTDIVGRQFTFNDVYYEEKGGTLTGRTVFVTKASVNLEEGETEIEFRRGEYTAPTESFVRINVDAPDRLVAEGGTAPLVLDASQSIAPAGTDYEWSISGAATGTQNSQIARFTGVPTGSISWTLTLTLPDGTTLSESGSVSVVQGDRRRGDTRAEVEHEALERSNKGVVKVLVSNDGEQPSSVQFQKVAGGNVKDTTNAVSADTVNSVSNGTEYVGEVDLVERHASQIRAIVQFDGFSPVVIGPLTFDQNDVPSPAYNWTWEYNTTTQKFDLYVSVNGDVDTRSVECVTTYADNSTNRSFHNGRNIRFKANTAKGITPETNVELNLIAYSGTNATGTPQSESQNPAITAPVAPDSIDSVVTDNRYVQESGDTMDGDLSFDDGSGTGGRISGKENGVEVKEQNTGNYGSLTVSELIVSDGTKATQIESEVVEVADSLFALNSDYTGSSPSAWGGLYVVRGTKTDKGLVWNESADRWGIADVSNDSVTTSTFQPLAIEGGGATFEDVSARDITARSLEFDNTEMADSYVGSTGGQIGYDASTGFFVNYGTDGSGVTKGLATLLDTSNTATGANISLTGGTADRDVPTLSIVQGNGSDLDADKLDGYHAVDFPRKAENATITGKWNWGDELFAGSSASIQVNGFLRTGPIYIHDLSAADVKNTNSEISNVGGTLKWANNKIWHAENDGSGSGLDADKLDGYQGSAFPRKAEQATITNSWSFDKNVGVYGLDFNNTDNNNHSASDGTLYYDRNHPYGLDNSRGGLVLYNSEDGWGGIIDTNNSVAWDASIKSVASPDYAKRSTGWGIDVDDGNRAEFGSLYVRGAMYAREFNVEKIRYRKGQQIVGAGGGRVKEVSGLGSDDYEIIFEDVHGLSVGDVLIAQEVDTGAIGSSRNDEGEVTQYVHQSVVRVENVVDNHTVHVDVWKYTDGSSNSDVPQVGWDFVQVGSNDSTRDSFLSLDPYIPAFDVYDGMYGNSQKPDFGNKGPKVRLGYLNTINHSDLSPSGYGLFAENAYLKGEIVADSGTIADSVVIGGRSASTINSQIEASTENLMPYGGRKLTTSTSSNAWNNSTALPKTPLEDLGLQPGDTISVSVYRKGGLKTTIAIQWTYNDGTADFKYGPGTLRIVSKDGGWERFIRENITIPSNATHIRIGWNDPNSGSGTSYAKWGKLNKGPVATAYQRPTWKREWGVDGKTTIDGGNIEADTITATEANFNDLNAVAASIAGFSISSNRISKDYGDGLLQAGVLGWASTTGFGFNGGFGEIQIGERDGNPNFLAYKDNNNAVEIGAGWRRDEMGITVDSNGRTILDTKTSDNSSWDYKSAYLDNLYVAGNVTIDNNVQVHGGISVGEFGLNQLVWGYDKNESGNMSWPFDTDINNANEFTFKSPVSGRALIRVYARDAEGGAHIGLNDKDLGSMQRNGPNGSTEWYTFYTDNLVRGQNVFQTWSTTGDGGHIEFVEVYGASRFGEGNHGQGDLRGVITAPKIAAGSITADKIDVNDLDALNATIGNWDINSDSISGTSDNGLEMALLLNGDSGVGWNTNTRGFTVGKDGNNRIWLGDNGLGKYELALYENGNYIVRLGEEESIISGWTVEENRISTKVNSVEVNAGDISWSNGKTGFGVNASGVQARLVQRDSGVELLAYKNGGDFVAIGNTAHSRSKMGITVCAGGNNVLYTDPSKAYIDNLEIRGNATINGDVRIGSSENFRYNYNNISSNGWYRIAYNPGNRASARFRIWDTEGGRHNFAEFSLSAQYNNSNKATLQLHRASRYGTHVIKKVRLLTNGTYDQMYVEVYLKNTDGDYDLNVQISDNEHNSGWKPQTQSGSIPSGYSSREWKINSNQVADEALANWSYGSGGDFTEIDGGNIATDTIDARVINVSSLSAVNTSTGNLDVSGTLTMGTNGEITNSNNDFLIDETGLELSYGNNAGNKIDFKDQYDYTAGSLYYYTGISGSSTEAILLKSNTPVSLNLYSEAKLDIESLGGLSIESSARIKINSGFNEKVLIDGDPIKLRANNYVQVDAGNYFEIDVSGEVARFVDIEYGVGLLFQDITYKMPSKYELEQVMGPNEAMIFPIRYGDGNINLGWAETDGSGNVQNRRTNF</sequence>
<proteinExistence type="predicted"/>
<dbReference type="Proteomes" id="UP000259311">
    <property type="component" value="Segment"/>
</dbReference>
<accession>A0A2I6UGR9</accession>
<reference evidence="1" key="1">
    <citation type="submission" date="2017-07" db="EMBL/GenBank/DDBJ databases">
        <title>Characterization of ecologically diverse viruses infecting co-occurring strains of cosmopolitan hyperhalophilic Bacteroidetes.</title>
        <authorList>
            <person name="Villamor J."/>
            <person name="Ramos-Barbero M.D."/>
            <person name="Gonzalez-Torres P."/>
            <person name="Gabaldon T."/>
            <person name="Rollesso-Mora R."/>
            <person name="Meseguer I."/>
            <person name="Martinez-Garcia M."/>
            <person name="Santos F."/>
            <person name="Anton J."/>
        </authorList>
    </citation>
    <scope>NUCLEOTIDE SEQUENCE [LARGE SCALE GENOMIC DNA]</scope>
</reference>
<evidence type="ECO:0000313" key="1">
    <source>
        <dbReference type="EMBL" id="AUO79188.1"/>
    </source>
</evidence>
<organism evidence="1">
    <name type="scientific">Salinibacter phage M31CC-1</name>
    <dbReference type="NCBI Taxonomy" id="2041858"/>
    <lineage>
        <taxon>Viruses</taxon>
        <taxon>Duplodnaviria</taxon>
        <taxon>Heunggongvirae</taxon>
        <taxon>Uroviricota</taxon>
        <taxon>Caudoviricetes</taxon>
        <taxon>Kryptosalinivirus</taxon>
        <taxon>Kryptosalinivirus M8CC19</taxon>
    </lineage>
</organism>
<dbReference type="EMBL" id="MF580960">
    <property type="protein sequence ID" value="AUO79188.1"/>
    <property type="molecule type" value="Genomic_DNA"/>
</dbReference>